<comment type="subunit">
    <text evidence="3 11">Monomer.</text>
</comment>
<keyword evidence="6 11" id="KW-0547">Nucleotide-binding</keyword>
<dbReference type="PRINTS" id="PR00987">
    <property type="entry name" value="TRNASYNTHGLU"/>
</dbReference>
<feature type="short sequence motif" description="'HIGH' region" evidence="11">
    <location>
        <begin position="9"/>
        <end position="19"/>
    </location>
</feature>
<dbReference type="HAMAP" id="MF_00022">
    <property type="entry name" value="Glu_tRNA_synth_type1"/>
    <property type="match status" value="1"/>
</dbReference>
<keyword evidence="4 11" id="KW-0963">Cytoplasm</keyword>
<evidence type="ECO:0000256" key="3">
    <source>
        <dbReference type="ARBA" id="ARBA00011245"/>
    </source>
</evidence>
<comment type="caution">
    <text evidence="14">The sequence shown here is derived from an EMBL/GenBank/DDBJ whole genome shotgun (WGS) entry which is preliminary data.</text>
</comment>
<keyword evidence="8 11" id="KW-0648">Protein biosynthesis</keyword>
<dbReference type="InterPro" id="IPR008925">
    <property type="entry name" value="aa_tRNA-synth_I_cd-bd_sf"/>
</dbReference>
<dbReference type="Gene3D" id="1.10.1160.10">
    <property type="entry name" value="Glutamyl-trna Synthetase, Domain 2"/>
    <property type="match status" value="1"/>
</dbReference>
<comment type="caution">
    <text evidence="11">Lacks conserved residue(s) required for the propagation of feature annotation.</text>
</comment>
<dbReference type="InterPro" id="IPR049940">
    <property type="entry name" value="GluQ/Sye"/>
</dbReference>
<feature type="domain" description="Glutamyl/glutaminyl-tRNA synthetase class Ib catalytic" evidence="12">
    <location>
        <begin position="3"/>
        <end position="319"/>
    </location>
</feature>
<feature type="short sequence motif" description="'KMSKS' region" evidence="11">
    <location>
        <begin position="249"/>
        <end position="253"/>
    </location>
</feature>
<dbReference type="SUPFAM" id="SSF52374">
    <property type="entry name" value="Nucleotidylyl transferase"/>
    <property type="match status" value="1"/>
</dbReference>
<evidence type="ECO:0000256" key="5">
    <source>
        <dbReference type="ARBA" id="ARBA00022598"/>
    </source>
</evidence>
<dbReference type="GO" id="GO:0006424">
    <property type="term" value="P:glutamyl-tRNA aminoacylation"/>
    <property type="evidence" value="ECO:0007669"/>
    <property type="project" value="UniProtKB-UniRule"/>
</dbReference>
<dbReference type="GO" id="GO:0000049">
    <property type="term" value="F:tRNA binding"/>
    <property type="evidence" value="ECO:0007669"/>
    <property type="project" value="InterPro"/>
</dbReference>
<dbReference type="Gene3D" id="1.10.8.70">
    <property type="entry name" value="Glutamate-tRNA synthetase, class I, anticodon-binding domain 1"/>
    <property type="match status" value="1"/>
</dbReference>
<evidence type="ECO:0000256" key="10">
    <source>
        <dbReference type="ARBA" id="ARBA00048351"/>
    </source>
</evidence>
<comment type="catalytic activity">
    <reaction evidence="10 11">
        <text>tRNA(Glu) + L-glutamate + ATP = L-glutamyl-tRNA(Glu) + AMP + diphosphate</text>
        <dbReference type="Rhea" id="RHEA:23540"/>
        <dbReference type="Rhea" id="RHEA-COMP:9663"/>
        <dbReference type="Rhea" id="RHEA-COMP:9680"/>
        <dbReference type="ChEBI" id="CHEBI:29985"/>
        <dbReference type="ChEBI" id="CHEBI:30616"/>
        <dbReference type="ChEBI" id="CHEBI:33019"/>
        <dbReference type="ChEBI" id="CHEBI:78442"/>
        <dbReference type="ChEBI" id="CHEBI:78520"/>
        <dbReference type="ChEBI" id="CHEBI:456215"/>
        <dbReference type="EC" id="6.1.1.17"/>
    </reaction>
</comment>
<accession>A0A964BT30</accession>
<evidence type="ECO:0000259" key="13">
    <source>
        <dbReference type="Pfam" id="PF19269"/>
    </source>
</evidence>
<dbReference type="InterPro" id="IPR045462">
    <property type="entry name" value="aa-tRNA-synth_I_cd-bd"/>
</dbReference>
<dbReference type="InterPro" id="IPR020061">
    <property type="entry name" value="Glu_tRNA_lig_a-bdl"/>
</dbReference>
<dbReference type="RefSeq" id="WP_229641391.1">
    <property type="nucleotide sequence ID" value="NZ_JADWDC010000040.1"/>
</dbReference>
<keyword evidence="15" id="KW-1185">Reference proteome</keyword>
<dbReference type="Gene3D" id="3.90.800.10">
    <property type="entry name" value="Glutamyl-tRNA Synthetase, Domain 3"/>
    <property type="match status" value="1"/>
</dbReference>
<evidence type="ECO:0000256" key="11">
    <source>
        <dbReference type="HAMAP-Rule" id="MF_00022"/>
    </source>
</evidence>
<dbReference type="Gene3D" id="3.40.50.620">
    <property type="entry name" value="HUPs"/>
    <property type="match status" value="1"/>
</dbReference>
<dbReference type="InterPro" id="IPR020752">
    <property type="entry name" value="Glu-tRNA-synth_I_codon-bd_sub1"/>
</dbReference>
<dbReference type="EC" id="6.1.1.17" evidence="11"/>
<evidence type="ECO:0000256" key="7">
    <source>
        <dbReference type="ARBA" id="ARBA00022840"/>
    </source>
</evidence>
<evidence type="ECO:0000313" key="14">
    <source>
        <dbReference type="EMBL" id="MCC0178326.1"/>
    </source>
</evidence>
<proteinExistence type="inferred from homology"/>
<keyword evidence="5 11" id="KW-0436">Ligase</keyword>
<dbReference type="GO" id="GO:0008270">
    <property type="term" value="F:zinc ion binding"/>
    <property type="evidence" value="ECO:0007669"/>
    <property type="project" value="InterPro"/>
</dbReference>
<comment type="function">
    <text evidence="11">Catalyzes the attachment of glutamate to tRNA(Glu) in a two-step reaction: glutamate is first activated by ATP to form Glu-AMP and then transferred to the acceptor end of tRNA(Glu).</text>
</comment>
<dbReference type="InterPro" id="IPR014729">
    <property type="entry name" value="Rossmann-like_a/b/a_fold"/>
</dbReference>
<dbReference type="InterPro" id="IPR004527">
    <property type="entry name" value="Glu-tRNA-ligase_bac/mito"/>
</dbReference>
<dbReference type="CDD" id="cd00808">
    <property type="entry name" value="GluRS_core"/>
    <property type="match status" value="1"/>
</dbReference>
<evidence type="ECO:0000259" key="12">
    <source>
        <dbReference type="Pfam" id="PF00749"/>
    </source>
</evidence>
<dbReference type="InterPro" id="IPR001412">
    <property type="entry name" value="aa-tRNA-synth_I_CS"/>
</dbReference>
<dbReference type="PANTHER" id="PTHR43311:SF2">
    <property type="entry name" value="GLUTAMATE--TRNA LIGASE, MITOCHONDRIAL-RELATED"/>
    <property type="match status" value="1"/>
</dbReference>
<dbReference type="FunFam" id="1.10.1160.10:FF:000003">
    <property type="entry name" value="Glutamate--tRNA ligase 2"/>
    <property type="match status" value="1"/>
</dbReference>
<dbReference type="Gene3D" id="1.10.10.350">
    <property type="match status" value="1"/>
</dbReference>
<dbReference type="GO" id="GO:0005829">
    <property type="term" value="C:cytosol"/>
    <property type="evidence" value="ECO:0007669"/>
    <property type="project" value="TreeGrafter"/>
</dbReference>
<name>A0A964BT30_9CYAN</name>
<dbReference type="GO" id="GO:0005524">
    <property type="term" value="F:ATP binding"/>
    <property type="evidence" value="ECO:0007669"/>
    <property type="project" value="UniProtKB-UniRule"/>
</dbReference>
<dbReference type="GO" id="GO:0004818">
    <property type="term" value="F:glutamate-tRNA ligase activity"/>
    <property type="evidence" value="ECO:0007669"/>
    <property type="project" value="UniProtKB-UniRule"/>
</dbReference>
<gene>
    <name evidence="11" type="primary">gltX</name>
    <name evidence="14" type="ORF">I4641_15195</name>
</gene>
<dbReference type="Pfam" id="PF00749">
    <property type="entry name" value="tRNA-synt_1c"/>
    <property type="match status" value="1"/>
</dbReference>
<dbReference type="Pfam" id="PF19269">
    <property type="entry name" value="Anticodon_2"/>
    <property type="match status" value="1"/>
</dbReference>
<sequence length="483" mass="54666">MSVRVRIAPSPTGNLHIGTARTAVFNWLYARGNEGTFVLRIEDTDEARSRPEYTDNIKSGLEWLGLTWDEGPFFQTQRLDKYQAAVQTLIDKGLAYPCYCTPEELDELRETQKAQGKAPGYDNRHRNLSDQARQAFEAEGRKPVIRFKIDRDRTISWQDSIRDTVSWQGEDLGGDMVIARAAEGDEPYGQALYNLAVVVDDIDMNISHVIRGEDHIANTAKQILLYEALDAKIPTFAHSPLILNTDGKKLSKRDGVTSIDDFRKMGFLPEALVNYMTLLGWTFPDSTKEIFTLDEAAKEFDLERVNKAGAKFDWDKLDWINSQYLHQMPADKLTDLLIPYWQEAGYEVDKMDRSWLEQLTALTAPTLNRLTDVIQETSIFFDDSFDYKEEAMDLLKQEGVTAVIAEIIEGVNNAASMTEEDAKALIKQVTKSQKVKKGLVMRSLRASLTGELHGPDLIQTWLLLNKLGSDTTRLQQTLNKISG</sequence>
<evidence type="ECO:0000256" key="4">
    <source>
        <dbReference type="ARBA" id="ARBA00022490"/>
    </source>
</evidence>
<evidence type="ECO:0000256" key="9">
    <source>
        <dbReference type="ARBA" id="ARBA00023146"/>
    </source>
</evidence>
<evidence type="ECO:0000256" key="6">
    <source>
        <dbReference type="ARBA" id="ARBA00022741"/>
    </source>
</evidence>
<dbReference type="FunFam" id="3.40.50.620:FF:000007">
    <property type="entry name" value="Glutamate--tRNA ligase"/>
    <property type="match status" value="1"/>
</dbReference>
<dbReference type="Proteomes" id="UP000729733">
    <property type="component" value="Unassembled WGS sequence"/>
</dbReference>
<dbReference type="NCBIfam" id="TIGR00464">
    <property type="entry name" value="gltX_bact"/>
    <property type="match status" value="1"/>
</dbReference>
<evidence type="ECO:0000313" key="15">
    <source>
        <dbReference type="Proteomes" id="UP000729733"/>
    </source>
</evidence>
<dbReference type="InterPro" id="IPR033910">
    <property type="entry name" value="GluRS_core"/>
</dbReference>
<dbReference type="InterPro" id="IPR000924">
    <property type="entry name" value="Glu/Gln-tRNA-synth"/>
</dbReference>
<evidence type="ECO:0000256" key="2">
    <source>
        <dbReference type="ARBA" id="ARBA00007894"/>
    </source>
</evidence>
<protein>
    <recommendedName>
        <fullName evidence="11">Glutamate--tRNA ligase</fullName>
        <ecNumber evidence="11">6.1.1.17</ecNumber>
    </recommendedName>
    <alternativeName>
        <fullName evidence="11">Glutamyl-tRNA synthetase</fullName>
        <shortName evidence="11">GluRS</shortName>
    </alternativeName>
</protein>
<dbReference type="EMBL" id="JADWDC010000040">
    <property type="protein sequence ID" value="MCC0178326.1"/>
    <property type="molecule type" value="Genomic_DNA"/>
</dbReference>
<keyword evidence="9 11" id="KW-0030">Aminoacyl-tRNA synthetase</keyword>
<dbReference type="AlphaFoldDB" id="A0A964BT30"/>
<organism evidence="14 15">
    <name type="scientific">Waterburya agarophytonicola KI4</name>
    <dbReference type="NCBI Taxonomy" id="2874699"/>
    <lineage>
        <taxon>Bacteria</taxon>
        <taxon>Bacillati</taxon>
        <taxon>Cyanobacteriota</taxon>
        <taxon>Cyanophyceae</taxon>
        <taxon>Pleurocapsales</taxon>
        <taxon>Hyellaceae</taxon>
        <taxon>Waterburya</taxon>
        <taxon>Waterburya agarophytonicola</taxon>
    </lineage>
</organism>
<dbReference type="SUPFAM" id="SSF48163">
    <property type="entry name" value="An anticodon-binding domain of class I aminoacyl-tRNA synthetases"/>
    <property type="match status" value="1"/>
</dbReference>
<comment type="similarity">
    <text evidence="2 11">Belongs to the class-I aminoacyl-tRNA synthetase family. Glutamate--tRNA ligase type 1 subfamily.</text>
</comment>
<dbReference type="InterPro" id="IPR020058">
    <property type="entry name" value="Glu/Gln-tRNA-synth_Ib_cat-dom"/>
</dbReference>
<dbReference type="PROSITE" id="PS00178">
    <property type="entry name" value="AA_TRNA_LIGASE_I"/>
    <property type="match status" value="1"/>
</dbReference>
<dbReference type="InterPro" id="IPR020751">
    <property type="entry name" value="aa-tRNA-synth_I_codon-bd_sub2"/>
</dbReference>
<comment type="subcellular location">
    <subcellularLocation>
        <location evidence="1 11">Cytoplasm</location>
    </subcellularLocation>
</comment>
<evidence type="ECO:0000256" key="1">
    <source>
        <dbReference type="ARBA" id="ARBA00004496"/>
    </source>
</evidence>
<keyword evidence="7 11" id="KW-0067">ATP-binding</keyword>
<reference evidence="14" key="1">
    <citation type="journal article" date="2021" name="Antonie Van Leeuwenhoek">
        <title>Draft genome and description of Waterburya agarophytonicola gen. nov. sp. nov. (Pleurocapsales, Cyanobacteria): a seaweed symbiont.</title>
        <authorList>
            <person name="Bonthond G."/>
            <person name="Shalygin S."/>
            <person name="Bayer T."/>
            <person name="Weinberger F."/>
        </authorList>
    </citation>
    <scope>NUCLEOTIDE SEQUENCE</scope>
    <source>
        <strain evidence="14">KI4</strain>
    </source>
</reference>
<evidence type="ECO:0000256" key="8">
    <source>
        <dbReference type="ARBA" id="ARBA00022917"/>
    </source>
</evidence>
<feature type="domain" description="Aminoacyl-tRNA synthetase class I anticodon-binding" evidence="13">
    <location>
        <begin position="332"/>
        <end position="466"/>
    </location>
</feature>
<feature type="binding site" evidence="11">
    <location>
        <position position="252"/>
    </location>
    <ligand>
        <name>ATP</name>
        <dbReference type="ChEBI" id="CHEBI:30616"/>
    </ligand>
</feature>
<dbReference type="PANTHER" id="PTHR43311">
    <property type="entry name" value="GLUTAMATE--TRNA LIGASE"/>
    <property type="match status" value="1"/>
</dbReference>